<dbReference type="AlphaFoldDB" id="A0A3J4LJ92"/>
<keyword evidence="1" id="KW-0812">Transmembrane</keyword>
<accession>A0A3J4LJ92</accession>
<feature type="transmembrane region" description="Helical" evidence="1">
    <location>
        <begin position="23"/>
        <end position="46"/>
    </location>
</feature>
<dbReference type="Proteomes" id="UP000839509">
    <property type="component" value="Unassembled WGS sequence"/>
</dbReference>
<keyword evidence="1" id="KW-0472">Membrane</keyword>
<comment type="caution">
    <text evidence="2">The sequence shown here is derived from an EMBL/GenBank/DDBJ whole genome shotgun (WGS) entry which is preliminary data.</text>
</comment>
<sequence>MLVHLKYNGVCVKAGWVGKRLKTVFCLSLCFIWFFLIFIFCFFNIITPPFVKVFSNIKF</sequence>
<protein>
    <submittedName>
        <fullName evidence="2">Uncharacterized protein</fullName>
    </submittedName>
</protein>
<proteinExistence type="predicted"/>
<evidence type="ECO:0000313" key="2">
    <source>
        <dbReference type="EMBL" id="MFK58245.1"/>
    </source>
</evidence>
<organism evidence="2">
    <name type="scientific">Salmonella enterica</name>
    <name type="common">Salmonella choleraesuis</name>
    <dbReference type="NCBI Taxonomy" id="28901"/>
    <lineage>
        <taxon>Bacteria</taxon>
        <taxon>Pseudomonadati</taxon>
        <taxon>Pseudomonadota</taxon>
        <taxon>Gammaproteobacteria</taxon>
        <taxon>Enterobacterales</taxon>
        <taxon>Enterobacteriaceae</taxon>
        <taxon>Salmonella</taxon>
    </lineage>
</organism>
<keyword evidence="1" id="KW-1133">Transmembrane helix</keyword>
<reference evidence="2" key="1">
    <citation type="submission" date="2018-11" db="EMBL/GenBank/DDBJ databases">
        <authorList>
            <consortium name="PulseNet: The National Subtyping Network for Foodborne Disease Surveillance"/>
            <person name="Tarr C.L."/>
            <person name="Trees E."/>
            <person name="Katz L.S."/>
            <person name="Carleton-Romer H.A."/>
            <person name="Stroika S."/>
            <person name="Kucerova Z."/>
            <person name="Roache K.F."/>
            <person name="Sabol A.L."/>
            <person name="Besser J."/>
            <person name="Gerner-Smidt P."/>
        </authorList>
    </citation>
    <scope>NUCLEOTIDE SEQUENCE [LARGE SCALE GENOMIC DNA]</scope>
    <source>
        <strain evidence="2">PNUSAS059842</strain>
    </source>
</reference>
<evidence type="ECO:0000256" key="1">
    <source>
        <dbReference type="SAM" id="Phobius"/>
    </source>
</evidence>
<dbReference type="EMBL" id="RMTL01000025">
    <property type="protein sequence ID" value="MFK58245.1"/>
    <property type="molecule type" value="Genomic_DNA"/>
</dbReference>
<name>A0A3J4LJ92_SALER</name>
<gene>
    <name evidence="2" type="ORF">EEM01_19770</name>
</gene>